<dbReference type="Gene3D" id="3.40.140.10">
    <property type="entry name" value="Cytidine Deaminase, domain 2"/>
    <property type="match status" value="1"/>
</dbReference>
<dbReference type="PANTHER" id="PTHR11079">
    <property type="entry name" value="CYTOSINE DEAMINASE FAMILY MEMBER"/>
    <property type="match status" value="1"/>
</dbReference>
<evidence type="ECO:0000256" key="1">
    <source>
        <dbReference type="SAM" id="SignalP"/>
    </source>
</evidence>
<organism evidence="3">
    <name type="scientific">Tetraselmis chuii</name>
    <dbReference type="NCBI Taxonomy" id="63592"/>
    <lineage>
        <taxon>Eukaryota</taxon>
        <taxon>Viridiplantae</taxon>
        <taxon>Chlorophyta</taxon>
        <taxon>core chlorophytes</taxon>
        <taxon>Chlorodendrophyceae</taxon>
        <taxon>Chlorodendrales</taxon>
        <taxon>Chlorodendraceae</taxon>
        <taxon>Tetraselmis</taxon>
    </lineage>
</organism>
<proteinExistence type="predicted"/>
<dbReference type="InterPro" id="IPR016193">
    <property type="entry name" value="Cytidine_deaminase-like"/>
</dbReference>
<feature type="domain" description="CMP/dCMP-type deaminase" evidence="2">
    <location>
        <begin position="75"/>
        <end position="195"/>
    </location>
</feature>
<dbReference type="InterPro" id="IPR002125">
    <property type="entry name" value="CMP_dCMP_dom"/>
</dbReference>
<name>A0A7S1SIU4_9CHLO</name>
<dbReference type="PROSITE" id="PS51257">
    <property type="entry name" value="PROKAR_LIPOPROTEIN"/>
    <property type="match status" value="1"/>
</dbReference>
<dbReference type="Pfam" id="PF00383">
    <property type="entry name" value="dCMP_cyt_deam_1"/>
    <property type="match status" value="1"/>
</dbReference>
<dbReference type="GO" id="GO:0002100">
    <property type="term" value="P:tRNA wobble adenosine to inosine editing"/>
    <property type="evidence" value="ECO:0007669"/>
    <property type="project" value="TreeGrafter"/>
</dbReference>
<dbReference type="PANTHER" id="PTHR11079:SF203">
    <property type="entry name" value="CMP_DCMP-TYPE DEAMINASE DOMAIN-CONTAINING PROTEIN"/>
    <property type="match status" value="1"/>
</dbReference>
<dbReference type="SUPFAM" id="SSF53927">
    <property type="entry name" value="Cytidine deaminase-like"/>
    <property type="match status" value="1"/>
</dbReference>
<keyword evidence="1" id="KW-0732">Signal</keyword>
<gene>
    <name evidence="3" type="ORF">TCHU04912_LOCUS1827</name>
</gene>
<feature type="signal peptide" evidence="1">
    <location>
        <begin position="1"/>
        <end position="26"/>
    </location>
</feature>
<dbReference type="EMBL" id="HBGG01003885">
    <property type="protein sequence ID" value="CAD9199594.1"/>
    <property type="molecule type" value="Transcribed_RNA"/>
</dbReference>
<dbReference type="PROSITE" id="PS51747">
    <property type="entry name" value="CYT_DCMP_DEAMINASES_2"/>
    <property type="match status" value="1"/>
</dbReference>
<sequence>MPRLTVVGLAAAASCCLLLCAIESTAHRQWPGRHQATVSSSSADEAEVASLPYALLPARGAEDVSGTSFTFSPREVMERHMRRCVELARQGAVPFGALIADPATGKVVAEGANNPEYDPTGRFSGPMWHGEMVAIANATEILGAEEFQRRARSLELYTSAEPCPMCASTAVWAGLRTVIFGSSIQTLVRDGYPQIEIAMEEVVSRLSPHFTPTGSKAGRAPFRMALVPGFLKEETDPLYKHTAPVAVPIVNAGNTASLPNWVAIQNS</sequence>
<dbReference type="GO" id="GO:0052717">
    <property type="term" value="F:tRNA-specific adenosine-34 deaminase activity"/>
    <property type="evidence" value="ECO:0007669"/>
    <property type="project" value="TreeGrafter"/>
</dbReference>
<evidence type="ECO:0000313" key="3">
    <source>
        <dbReference type="EMBL" id="CAD9199594.1"/>
    </source>
</evidence>
<accession>A0A7S1SIU4</accession>
<protein>
    <recommendedName>
        <fullName evidence="2">CMP/dCMP-type deaminase domain-containing protein</fullName>
    </recommendedName>
</protein>
<evidence type="ECO:0000259" key="2">
    <source>
        <dbReference type="PROSITE" id="PS51747"/>
    </source>
</evidence>
<reference evidence="3" key="1">
    <citation type="submission" date="2021-01" db="EMBL/GenBank/DDBJ databases">
        <authorList>
            <person name="Corre E."/>
            <person name="Pelletier E."/>
            <person name="Niang G."/>
            <person name="Scheremetjew M."/>
            <person name="Finn R."/>
            <person name="Kale V."/>
            <person name="Holt S."/>
            <person name="Cochrane G."/>
            <person name="Meng A."/>
            <person name="Brown T."/>
            <person name="Cohen L."/>
        </authorList>
    </citation>
    <scope>NUCLEOTIDE SEQUENCE</scope>
    <source>
        <strain evidence="3">PLY429</strain>
    </source>
</reference>
<dbReference type="CDD" id="cd01285">
    <property type="entry name" value="nucleoside_deaminase"/>
    <property type="match status" value="1"/>
</dbReference>
<feature type="chain" id="PRO_5031142100" description="CMP/dCMP-type deaminase domain-containing protein" evidence="1">
    <location>
        <begin position="27"/>
        <end position="267"/>
    </location>
</feature>
<dbReference type="AlphaFoldDB" id="A0A7S1SIU4"/>